<comment type="caution">
    <text evidence="1">The sequence shown here is derived from an EMBL/GenBank/DDBJ whole genome shotgun (WGS) entry which is preliminary data.</text>
</comment>
<keyword evidence="2" id="KW-1185">Reference proteome</keyword>
<reference evidence="1 2" key="1">
    <citation type="submission" date="2024-01" db="EMBL/GenBank/DDBJ databases">
        <title>The genome of the rayed Mediterranean limpet Patella caerulea (Linnaeus, 1758).</title>
        <authorList>
            <person name="Anh-Thu Weber A."/>
            <person name="Halstead-Nussloch G."/>
        </authorList>
    </citation>
    <scope>NUCLEOTIDE SEQUENCE [LARGE SCALE GENOMIC DNA]</scope>
    <source>
        <strain evidence="1">AATW-2023a</strain>
        <tissue evidence="1">Whole specimen</tissue>
    </source>
</reference>
<dbReference type="EMBL" id="JAZGQO010000007">
    <property type="protein sequence ID" value="KAK6181988.1"/>
    <property type="molecule type" value="Genomic_DNA"/>
</dbReference>
<organism evidence="1 2">
    <name type="scientific">Patella caerulea</name>
    <name type="common">Rayed Mediterranean limpet</name>
    <dbReference type="NCBI Taxonomy" id="87958"/>
    <lineage>
        <taxon>Eukaryota</taxon>
        <taxon>Metazoa</taxon>
        <taxon>Spiralia</taxon>
        <taxon>Lophotrochozoa</taxon>
        <taxon>Mollusca</taxon>
        <taxon>Gastropoda</taxon>
        <taxon>Patellogastropoda</taxon>
        <taxon>Patelloidea</taxon>
        <taxon>Patellidae</taxon>
        <taxon>Patella</taxon>
    </lineage>
</organism>
<accession>A0AAN8JZM7</accession>
<name>A0AAN8JZM7_PATCE</name>
<dbReference type="Proteomes" id="UP001347796">
    <property type="component" value="Unassembled WGS sequence"/>
</dbReference>
<sequence>MGSYIMLDGDDWFEVLEEVLVIPESAPETVPETVPEAVSDTTLEPEIIVVSDSDDDDEWLVTSDPFWYTPVTPPTPSPPSTGDDDAEFIQRVRLGYAVNQPTALFRSTQTALFRATKSFRKNVYIF</sequence>
<proteinExistence type="predicted"/>
<evidence type="ECO:0000313" key="2">
    <source>
        <dbReference type="Proteomes" id="UP001347796"/>
    </source>
</evidence>
<gene>
    <name evidence="1" type="ORF">SNE40_009762</name>
</gene>
<dbReference type="AlphaFoldDB" id="A0AAN8JZM7"/>
<evidence type="ECO:0000313" key="1">
    <source>
        <dbReference type="EMBL" id="KAK6181988.1"/>
    </source>
</evidence>
<protein>
    <submittedName>
        <fullName evidence="1">Uncharacterized protein</fullName>
    </submittedName>
</protein>